<dbReference type="Gene3D" id="3.40.50.720">
    <property type="entry name" value="NAD(P)-binding Rossmann-like Domain"/>
    <property type="match status" value="1"/>
</dbReference>
<reference evidence="3 4" key="1">
    <citation type="submission" date="2019-02" db="EMBL/GenBank/DDBJ databases">
        <title>Deep-cultivation of Planctomycetes and their phenomic and genomic characterization uncovers novel biology.</title>
        <authorList>
            <person name="Wiegand S."/>
            <person name="Jogler M."/>
            <person name="Boedeker C."/>
            <person name="Pinto D."/>
            <person name="Vollmers J."/>
            <person name="Rivas-Marin E."/>
            <person name="Kohn T."/>
            <person name="Peeters S.H."/>
            <person name="Heuer A."/>
            <person name="Rast P."/>
            <person name="Oberbeckmann S."/>
            <person name="Bunk B."/>
            <person name="Jeske O."/>
            <person name="Meyerdierks A."/>
            <person name="Storesund J.E."/>
            <person name="Kallscheuer N."/>
            <person name="Luecker S."/>
            <person name="Lage O.M."/>
            <person name="Pohl T."/>
            <person name="Merkel B.J."/>
            <person name="Hornburger P."/>
            <person name="Mueller R.-W."/>
            <person name="Bruemmer F."/>
            <person name="Labrenz M."/>
            <person name="Spormann A.M."/>
            <person name="Op Den Camp H."/>
            <person name="Overmann J."/>
            <person name="Amann R."/>
            <person name="Jetten M.S.M."/>
            <person name="Mascher T."/>
            <person name="Medema M.H."/>
            <person name="Devos D.P."/>
            <person name="Kaster A.-K."/>
            <person name="Ovreas L."/>
            <person name="Rohde M."/>
            <person name="Galperin M.Y."/>
            <person name="Jogler C."/>
        </authorList>
    </citation>
    <scope>NUCLEOTIDE SEQUENCE [LARGE SCALE GENOMIC DNA]</scope>
    <source>
        <strain evidence="3 4">KOR42</strain>
    </source>
</reference>
<accession>A0A5C5X486</accession>
<sequence>MTENIATPICLVTGGAGFIGSHLVARLVENGCQVRVLDNLSTGKLGNIQPVSEDIELFEGSLLDRQLLDKSLQDVRYVFHEAALPSVPVSLKDPLATHEVCATGTLNLLDASRQAGVQRLIYAGSSSAYGESEALPHREDAPTAALSPYAAAKLAGELYCQAFTASYGFETVRLRYFNVFGPRQDPGSPYSAVIPLFITAILNGKRPTIFGDGSQTRDFVYVEDVVNANIAAMNAPSHVAGGVYNVASGESISVRELATKISHLMDAVDDPQFEAARSGEIQHSWAETASAREALGFVAEHSFDDALRKTVEAFIQHFVQQGSSTETPSS</sequence>
<evidence type="ECO:0000259" key="2">
    <source>
        <dbReference type="Pfam" id="PF01370"/>
    </source>
</evidence>
<organism evidence="3 4">
    <name type="scientific">Thalassoglobus neptunius</name>
    <dbReference type="NCBI Taxonomy" id="1938619"/>
    <lineage>
        <taxon>Bacteria</taxon>
        <taxon>Pseudomonadati</taxon>
        <taxon>Planctomycetota</taxon>
        <taxon>Planctomycetia</taxon>
        <taxon>Planctomycetales</taxon>
        <taxon>Planctomycetaceae</taxon>
        <taxon>Thalassoglobus</taxon>
    </lineage>
</organism>
<comment type="caution">
    <text evidence="3">The sequence shown here is derived from an EMBL/GenBank/DDBJ whole genome shotgun (WGS) entry which is preliminary data.</text>
</comment>
<dbReference type="InterPro" id="IPR001509">
    <property type="entry name" value="Epimerase_deHydtase"/>
</dbReference>
<dbReference type="InterPro" id="IPR036291">
    <property type="entry name" value="NAD(P)-bd_dom_sf"/>
</dbReference>
<proteinExistence type="inferred from homology"/>
<keyword evidence="4" id="KW-1185">Reference proteome</keyword>
<comment type="similarity">
    <text evidence="1">Belongs to the NAD(P)-dependent epimerase/dehydratase family.</text>
</comment>
<dbReference type="SUPFAM" id="SSF51735">
    <property type="entry name" value="NAD(P)-binding Rossmann-fold domains"/>
    <property type="match status" value="1"/>
</dbReference>
<dbReference type="PANTHER" id="PTHR43000">
    <property type="entry name" value="DTDP-D-GLUCOSE 4,6-DEHYDRATASE-RELATED"/>
    <property type="match status" value="1"/>
</dbReference>
<dbReference type="Pfam" id="PF01370">
    <property type="entry name" value="Epimerase"/>
    <property type="match status" value="1"/>
</dbReference>
<evidence type="ECO:0000256" key="1">
    <source>
        <dbReference type="ARBA" id="ARBA00007637"/>
    </source>
</evidence>
<feature type="domain" description="NAD-dependent epimerase/dehydratase" evidence="2">
    <location>
        <begin position="11"/>
        <end position="247"/>
    </location>
</feature>
<name>A0A5C5X486_9PLAN</name>
<evidence type="ECO:0000313" key="4">
    <source>
        <dbReference type="Proteomes" id="UP000317243"/>
    </source>
</evidence>
<gene>
    <name evidence="3" type="ORF">KOR42_03080</name>
</gene>
<dbReference type="EMBL" id="SIHI01000001">
    <property type="protein sequence ID" value="TWT56952.1"/>
    <property type="molecule type" value="Genomic_DNA"/>
</dbReference>
<evidence type="ECO:0000313" key="3">
    <source>
        <dbReference type="EMBL" id="TWT56952.1"/>
    </source>
</evidence>
<dbReference type="Gene3D" id="3.90.25.10">
    <property type="entry name" value="UDP-galactose 4-epimerase, domain 1"/>
    <property type="match status" value="1"/>
</dbReference>
<dbReference type="OrthoDB" id="258549at2"/>
<dbReference type="RefSeq" id="WP_146506847.1">
    <property type="nucleotide sequence ID" value="NZ_SIHI01000001.1"/>
</dbReference>
<dbReference type="EC" id="5.1.3.2" evidence="3"/>
<dbReference type="PRINTS" id="PR01713">
    <property type="entry name" value="NUCEPIMERASE"/>
</dbReference>
<dbReference type="AlphaFoldDB" id="A0A5C5X486"/>
<protein>
    <submittedName>
        <fullName evidence="3">UDP-glucose 4-epimerase</fullName>
        <ecNumber evidence="3">5.1.3.2</ecNumber>
    </submittedName>
</protein>
<dbReference type="Proteomes" id="UP000317243">
    <property type="component" value="Unassembled WGS sequence"/>
</dbReference>
<dbReference type="GO" id="GO:0003978">
    <property type="term" value="F:UDP-glucose 4-epimerase activity"/>
    <property type="evidence" value="ECO:0007669"/>
    <property type="project" value="UniProtKB-EC"/>
</dbReference>
<keyword evidence="3" id="KW-0413">Isomerase</keyword>
<dbReference type="CDD" id="cd05256">
    <property type="entry name" value="UDP_AE_SDR_e"/>
    <property type="match status" value="1"/>
</dbReference>